<feature type="domain" description="Amino acid permease/ SLC12A" evidence="7">
    <location>
        <begin position="50"/>
        <end position="519"/>
    </location>
</feature>
<evidence type="ECO:0000256" key="6">
    <source>
        <dbReference type="SAM" id="Phobius"/>
    </source>
</evidence>
<evidence type="ECO:0000256" key="2">
    <source>
        <dbReference type="ARBA" id="ARBA00022692"/>
    </source>
</evidence>
<feature type="transmembrane region" description="Helical" evidence="6">
    <location>
        <begin position="121"/>
        <end position="142"/>
    </location>
</feature>
<keyword evidence="3 6" id="KW-1133">Transmembrane helix</keyword>
<feature type="region of interest" description="Disordered" evidence="5">
    <location>
        <begin position="1"/>
        <end position="29"/>
    </location>
</feature>
<dbReference type="InterPro" id="IPR050524">
    <property type="entry name" value="APC_YAT"/>
</dbReference>
<dbReference type="PIRSF" id="PIRSF006060">
    <property type="entry name" value="AA_transporter"/>
    <property type="match status" value="1"/>
</dbReference>
<gene>
    <name evidence="8" type="ORF">PENANT_c001G10598</name>
</gene>
<feature type="transmembrane region" description="Helical" evidence="6">
    <location>
        <begin position="284"/>
        <end position="302"/>
    </location>
</feature>
<protein>
    <recommendedName>
        <fullName evidence="7">Amino acid permease/ SLC12A domain-containing protein</fullName>
    </recommendedName>
</protein>
<dbReference type="AlphaFoldDB" id="A0A1V6QNL0"/>
<feature type="region of interest" description="Disordered" evidence="5">
    <location>
        <begin position="563"/>
        <end position="588"/>
    </location>
</feature>
<dbReference type="InterPro" id="IPR004841">
    <property type="entry name" value="AA-permease/SLC12A_dom"/>
</dbReference>
<feature type="compositionally biased region" description="Basic and acidic residues" evidence="5">
    <location>
        <begin position="1"/>
        <end position="11"/>
    </location>
</feature>
<evidence type="ECO:0000313" key="9">
    <source>
        <dbReference type="Proteomes" id="UP000191672"/>
    </source>
</evidence>
<evidence type="ECO:0000259" key="7">
    <source>
        <dbReference type="Pfam" id="PF00324"/>
    </source>
</evidence>
<reference evidence="9" key="1">
    <citation type="journal article" date="2017" name="Nat. Microbiol.">
        <title>Global analysis of biosynthetic gene clusters reveals vast potential of secondary metabolite production in Penicillium species.</title>
        <authorList>
            <person name="Nielsen J.C."/>
            <person name="Grijseels S."/>
            <person name="Prigent S."/>
            <person name="Ji B."/>
            <person name="Dainat J."/>
            <person name="Nielsen K.F."/>
            <person name="Frisvad J.C."/>
            <person name="Workman M."/>
            <person name="Nielsen J."/>
        </authorList>
    </citation>
    <scope>NUCLEOTIDE SEQUENCE [LARGE SCALE GENOMIC DNA]</scope>
    <source>
        <strain evidence="9">IBT 31811</strain>
    </source>
</reference>
<dbReference type="Proteomes" id="UP000191672">
    <property type="component" value="Unassembled WGS sequence"/>
</dbReference>
<evidence type="ECO:0000256" key="1">
    <source>
        <dbReference type="ARBA" id="ARBA00004141"/>
    </source>
</evidence>
<dbReference type="Pfam" id="PF00324">
    <property type="entry name" value="AA_permease"/>
    <property type="match status" value="1"/>
</dbReference>
<feature type="transmembrane region" description="Helical" evidence="6">
    <location>
        <begin position="387"/>
        <end position="404"/>
    </location>
</feature>
<feature type="transmembrane region" description="Helical" evidence="6">
    <location>
        <begin position="196"/>
        <end position="213"/>
    </location>
</feature>
<dbReference type="PANTHER" id="PTHR43341">
    <property type="entry name" value="AMINO ACID PERMEASE"/>
    <property type="match status" value="1"/>
</dbReference>
<dbReference type="PANTHER" id="PTHR43341:SF6">
    <property type="entry name" value="AMINO ACID TRANSPORTER (EUROFUNG)"/>
    <property type="match status" value="1"/>
</dbReference>
<dbReference type="EMBL" id="MDYN01000001">
    <property type="protein sequence ID" value="OQD90824.1"/>
    <property type="molecule type" value="Genomic_DNA"/>
</dbReference>
<accession>A0A1V6QNL0</accession>
<feature type="transmembrane region" description="Helical" evidence="6">
    <location>
        <begin position="492"/>
        <end position="511"/>
    </location>
</feature>
<sequence length="588" mass="64305">MAFGSDKDKETSGGVLETTGLKSEGPRDVQEGVMASNADNLQRHLGNRQIQLIAIGGSIGTALFVSIGTGLYHGGPGSLFLAFTIQSIFLAMVNNCLAEMTTAFPVSGGFIRLAGKWVDDALGFMVGWNFFFYEALLIPFEISAFTLVLSFWGDVVTEPGPVAGICAGVIICYGCLNILAVKAYGEAEFWLSGGKVILIFSLFFFTFITMVGGNPQHDAYGFRHWNNPGSFMEYLDTGALGRFEGFLGSLWSACFAVVGPEYISMVAAEAKRPRIYIKNAFKTVYIRFGLFFIGGALAVGIICAANDPALVSVVTGGSSGSAAASPYVIGMRNMGIKIFPSIVNALLLTSIFSAGNTYTYCAIRTLYGLALDGRAPRILTHTTRNGVPIYCFCIVMIFPMLSFLQCSSSSSIVITWFASLVTAGGLINYITITLTYIFFHRACKAQGLDRKSFSYYAWFQPYTAYIAFVWMIVVTCVYGYPAYKPWSVSTFWSDYTMQIVIPPLFLIWKLVKKTKFVKAHEADLVWERPLIDAYEDSFLDPPTGFWREVLQMVGIGRVKGGNDKRSMSVANPSHSKSYPHGNEEGSSA</sequence>
<comment type="subcellular location">
    <subcellularLocation>
        <location evidence="1">Membrane</location>
        <topology evidence="1">Multi-pass membrane protein</topology>
    </subcellularLocation>
</comment>
<comment type="caution">
    <text evidence="8">The sequence shown here is derived from an EMBL/GenBank/DDBJ whole genome shotgun (WGS) entry which is preliminary data.</text>
</comment>
<feature type="transmembrane region" description="Helical" evidence="6">
    <location>
        <begin position="416"/>
        <end position="439"/>
    </location>
</feature>
<evidence type="ECO:0000313" key="8">
    <source>
        <dbReference type="EMBL" id="OQD90824.1"/>
    </source>
</evidence>
<feature type="transmembrane region" description="Helical" evidence="6">
    <location>
        <begin position="459"/>
        <end position="480"/>
    </location>
</feature>
<evidence type="ECO:0000256" key="3">
    <source>
        <dbReference type="ARBA" id="ARBA00022989"/>
    </source>
</evidence>
<proteinExistence type="predicted"/>
<feature type="transmembrane region" description="Helical" evidence="6">
    <location>
        <begin position="79"/>
        <end position="100"/>
    </location>
</feature>
<dbReference type="OrthoDB" id="10062876at2759"/>
<keyword evidence="9" id="KW-1185">Reference proteome</keyword>
<dbReference type="STRING" id="416450.A0A1V6QNL0"/>
<organism evidence="8 9">
    <name type="scientific">Penicillium antarcticum</name>
    <dbReference type="NCBI Taxonomy" id="416450"/>
    <lineage>
        <taxon>Eukaryota</taxon>
        <taxon>Fungi</taxon>
        <taxon>Dikarya</taxon>
        <taxon>Ascomycota</taxon>
        <taxon>Pezizomycotina</taxon>
        <taxon>Eurotiomycetes</taxon>
        <taxon>Eurotiomycetidae</taxon>
        <taxon>Eurotiales</taxon>
        <taxon>Aspergillaceae</taxon>
        <taxon>Penicillium</taxon>
    </lineage>
</organism>
<keyword evidence="4 6" id="KW-0472">Membrane</keyword>
<dbReference type="GO" id="GO:0016020">
    <property type="term" value="C:membrane"/>
    <property type="evidence" value="ECO:0007669"/>
    <property type="project" value="UniProtKB-SubCell"/>
</dbReference>
<feature type="transmembrane region" description="Helical" evidence="6">
    <location>
        <begin position="162"/>
        <end position="184"/>
    </location>
</feature>
<dbReference type="GO" id="GO:0015171">
    <property type="term" value="F:amino acid transmembrane transporter activity"/>
    <property type="evidence" value="ECO:0007669"/>
    <property type="project" value="TreeGrafter"/>
</dbReference>
<feature type="transmembrane region" description="Helical" evidence="6">
    <location>
        <begin position="245"/>
        <end position="263"/>
    </location>
</feature>
<name>A0A1V6QNL0_9EURO</name>
<feature type="transmembrane region" description="Helical" evidence="6">
    <location>
        <begin position="52"/>
        <end position="73"/>
    </location>
</feature>
<keyword evidence="2 6" id="KW-0812">Transmembrane</keyword>
<dbReference type="Gene3D" id="1.20.1740.10">
    <property type="entry name" value="Amino acid/polyamine transporter I"/>
    <property type="match status" value="1"/>
</dbReference>
<evidence type="ECO:0000256" key="4">
    <source>
        <dbReference type="ARBA" id="ARBA00023136"/>
    </source>
</evidence>
<evidence type="ECO:0000256" key="5">
    <source>
        <dbReference type="SAM" id="MobiDB-lite"/>
    </source>
</evidence>